<dbReference type="Proteomes" id="UP000319732">
    <property type="component" value="Unassembled WGS sequence"/>
</dbReference>
<name>A0A545TUU0_9GAMM</name>
<proteinExistence type="predicted"/>
<feature type="transmembrane region" description="Helical" evidence="1">
    <location>
        <begin position="35"/>
        <end position="57"/>
    </location>
</feature>
<dbReference type="Pfam" id="PF14316">
    <property type="entry name" value="DUF4381"/>
    <property type="match status" value="1"/>
</dbReference>
<evidence type="ECO:0000313" key="3">
    <source>
        <dbReference type="Proteomes" id="UP000319732"/>
    </source>
</evidence>
<dbReference type="EMBL" id="VHSG01000009">
    <property type="protein sequence ID" value="TQV80995.1"/>
    <property type="molecule type" value="Genomic_DNA"/>
</dbReference>
<reference evidence="2 3" key="1">
    <citation type="submission" date="2019-06" db="EMBL/GenBank/DDBJ databases">
        <title>Whole genome sequence for Cellvibrionaceae sp. R142.</title>
        <authorList>
            <person name="Wang G."/>
        </authorList>
    </citation>
    <scope>NUCLEOTIDE SEQUENCE [LARGE SCALE GENOMIC DNA]</scope>
    <source>
        <strain evidence="2 3">R142</strain>
    </source>
</reference>
<comment type="caution">
    <text evidence="2">The sequence shown here is derived from an EMBL/GenBank/DDBJ whole genome shotgun (WGS) entry which is preliminary data.</text>
</comment>
<keyword evidence="1" id="KW-0472">Membrane</keyword>
<accession>A0A545TUU0</accession>
<evidence type="ECO:0000256" key="1">
    <source>
        <dbReference type="SAM" id="Phobius"/>
    </source>
</evidence>
<dbReference type="InterPro" id="IPR025489">
    <property type="entry name" value="DUF4381"/>
</dbReference>
<keyword evidence="3" id="KW-1185">Reference proteome</keyword>
<protein>
    <submittedName>
        <fullName evidence="2">DUF4381 domain-containing protein</fullName>
    </submittedName>
</protein>
<organism evidence="2 3">
    <name type="scientific">Exilibacterium tricleocarpae</name>
    <dbReference type="NCBI Taxonomy" id="2591008"/>
    <lineage>
        <taxon>Bacteria</taxon>
        <taxon>Pseudomonadati</taxon>
        <taxon>Pseudomonadota</taxon>
        <taxon>Gammaproteobacteria</taxon>
        <taxon>Cellvibrionales</taxon>
        <taxon>Cellvibrionaceae</taxon>
        <taxon>Exilibacterium</taxon>
    </lineage>
</organism>
<dbReference type="AlphaFoldDB" id="A0A545TUU0"/>
<dbReference type="OrthoDB" id="283083at2"/>
<dbReference type="RefSeq" id="WP_142904049.1">
    <property type="nucleotide sequence ID" value="NZ_ML660091.1"/>
</dbReference>
<evidence type="ECO:0000313" key="2">
    <source>
        <dbReference type="EMBL" id="TQV80995.1"/>
    </source>
</evidence>
<keyword evidence="1" id="KW-0812">Transmembrane</keyword>
<sequence length="176" mass="19507">MTQTVPANPTQPPIPNLLDIELPDPVTLWPPAPGWWLVAAAGCTLLLWAALKLRAYWRHNAYRRAAKAAALAAWRDYESDRDGARYARALNRLLKRTALAAYRRPLVAKLSGEAWANFLASTAGSQTPSAAMLAFLRSAPYRTATDPANTAELNEIHRLALGWIKHHRPTAEFPYA</sequence>
<keyword evidence="1" id="KW-1133">Transmembrane helix</keyword>
<gene>
    <name evidence="2" type="ORF">FKG94_09875</name>
</gene>